<dbReference type="EMBL" id="JAPQKO010000007">
    <property type="protein sequence ID" value="KAJ5152550.1"/>
    <property type="molecule type" value="Genomic_DNA"/>
</dbReference>
<accession>A0A9W9HPL5</accession>
<gene>
    <name evidence="5" type="ORF">N7492_009830</name>
</gene>
<evidence type="ECO:0000256" key="3">
    <source>
        <dbReference type="ARBA" id="ARBA00022827"/>
    </source>
</evidence>
<reference evidence="5" key="2">
    <citation type="journal article" date="2023" name="IMA Fungus">
        <title>Comparative genomic study of the Penicillium genus elucidates a diverse pangenome and 15 lateral gene transfer events.</title>
        <authorList>
            <person name="Petersen C."/>
            <person name="Sorensen T."/>
            <person name="Nielsen M.R."/>
            <person name="Sondergaard T.E."/>
            <person name="Sorensen J.L."/>
            <person name="Fitzpatrick D.A."/>
            <person name="Frisvad J.C."/>
            <person name="Nielsen K.L."/>
        </authorList>
    </citation>
    <scope>NUCLEOTIDE SEQUENCE</scope>
    <source>
        <strain evidence="5">IBT 21917</strain>
    </source>
</reference>
<dbReference type="InterPro" id="IPR023753">
    <property type="entry name" value="FAD/NAD-binding_dom"/>
</dbReference>
<proteinExistence type="predicted"/>
<dbReference type="AlphaFoldDB" id="A0A9W9HPL5"/>
<dbReference type="PRINTS" id="PR00411">
    <property type="entry name" value="PNDRDTASEI"/>
</dbReference>
<evidence type="ECO:0000256" key="2">
    <source>
        <dbReference type="ARBA" id="ARBA00022630"/>
    </source>
</evidence>
<name>A0A9W9HPL5_9EURO</name>
<dbReference type="Proteomes" id="UP001146351">
    <property type="component" value="Unassembled WGS sequence"/>
</dbReference>
<feature type="domain" description="Rhodanese" evidence="4">
    <location>
        <begin position="497"/>
        <end position="583"/>
    </location>
</feature>
<evidence type="ECO:0000256" key="1">
    <source>
        <dbReference type="ARBA" id="ARBA00001974"/>
    </source>
</evidence>
<protein>
    <recommendedName>
        <fullName evidence="4">Rhodanese domain-containing protein</fullName>
    </recommendedName>
</protein>
<dbReference type="SUPFAM" id="SSF51905">
    <property type="entry name" value="FAD/NAD(P)-binding domain"/>
    <property type="match status" value="1"/>
</dbReference>
<dbReference type="Gene3D" id="3.50.50.60">
    <property type="entry name" value="FAD/NAD(P)-binding domain"/>
    <property type="match status" value="3"/>
</dbReference>
<comment type="caution">
    <text evidence="5">The sequence shown here is derived from an EMBL/GenBank/DDBJ whole genome shotgun (WGS) entry which is preliminary data.</text>
</comment>
<evidence type="ECO:0000313" key="6">
    <source>
        <dbReference type="Proteomes" id="UP001146351"/>
    </source>
</evidence>
<dbReference type="InterPro" id="IPR016156">
    <property type="entry name" value="FAD/NAD-linked_Rdtase_dimer_sf"/>
</dbReference>
<dbReference type="PROSITE" id="PS50206">
    <property type="entry name" value="RHODANESE_3"/>
    <property type="match status" value="1"/>
</dbReference>
<comment type="cofactor">
    <cofactor evidence="1">
        <name>FAD</name>
        <dbReference type="ChEBI" id="CHEBI:57692"/>
    </cofactor>
</comment>
<dbReference type="PRINTS" id="PR00368">
    <property type="entry name" value="FADPNR"/>
</dbReference>
<dbReference type="SUPFAM" id="SSF55424">
    <property type="entry name" value="FAD/NAD-linked reductases, dimerisation (C-terminal) domain"/>
    <property type="match status" value="1"/>
</dbReference>
<dbReference type="OrthoDB" id="361797at2759"/>
<dbReference type="InterPro" id="IPR036873">
    <property type="entry name" value="Rhodanese-like_dom_sf"/>
</dbReference>
<reference evidence="5" key="1">
    <citation type="submission" date="2022-11" db="EMBL/GenBank/DDBJ databases">
        <authorList>
            <person name="Petersen C."/>
        </authorList>
    </citation>
    <scope>NUCLEOTIDE SEQUENCE</scope>
    <source>
        <strain evidence="5">IBT 21917</strain>
    </source>
</reference>
<dbReference type="InterPro" id="IPR001763">
    <property type="entry name" value="Rhodanese-like_dom"/>
</dbReference>
<keyword evidence="2" id="KW-0285">Flavoprotein</keyword>
<evidence type="ECO:0000259" key="4">
    <source>
        <dbReference type="PROSITE" id="PS50206"/>
    </source>
</evidence>
<keyword evidence="6" id="KW-1185">Reference proteome</keyword>
<dbReference type="PANTHER" id="PTHR43429">
    <property type="entry name" value="PYRIDINE NUCLEOTIDE-DISULFIDE OXIDOREDUCTASE DOMAIN-CONTAINING"/>
    <property type="match status" value="1"/>
</dbReference>
<dbReference type="Gene3D" id="3.40.250.10">
    <property type="entry name" value="Rhodanese-like domain"/>
    <property type="match status" value="1"/>
</dbReference>
<dbReference type="SMART" id="SM00450">
    <property type="entry name" value="RHOD"/>
    <property type="match status" value="1"/>
</dbReference>
<keyword evidence="3" id="KW-0274">FAD</keyword>
<dbReference type="Pfam" id="PF00581">
    <property type="entry name" value="Rhodanese"/>
    <property type="match status" value="1"/>
</dbReference>
<dbReference type="Pfam" id="PF07992">
    <property type="entry name" value="Pyr_redox_2"/>
    <property type="match status" value="1"/>
</dbReference>
<dbReference type="InterPro" id="IPR050260">
    <property type="entry name" value="FAD-bd_OxRdtase"/>
</dbReference>
<sequence>MERLDSGHEGRPTKIIVVGGAAGGMSAALRARRLDEKASVTFIEQYGNTNFANSGVPSSVGGVLETDTFLIPQSPAALKARFNLDVLDHTELVKISKDQHSILVKRSKDQHSILVKRSKDQHSILVKRSDTDDSFVLPYDKLILAQGAYPLLPHVQGIDNENVFFFQTMLDVQRIKSFIHEKRCRSVVILGGGYLALKAMESLYHFGLRISIVHTEERIFEDFDNDFSHLMQSELIKSGVQLHQNIAIRRIALGIVDDCYVVTLANGLNVPADLIVVATGLASRIEIARDSGIKCKHGILVNEFMQTSDPDIYAVGDVAEARNVVSPSLNLAPLDGSANLQGHLAADHIMKRAIPYHGPTGVYSCKLPRLTAAIIGPSVEMLKRAGYYPLSVTAHTPDHPGYYPTSHQTTTRLAFQPSSGRLLSAQVLGRSGVERRIDVLSTALHARLSVFDLEMLELSYTTQYGSRRDPVNTVSMIASNLVRGDLHVATPHELGAHLHDWQIVDVRSPENFATCHVPTAVNVPIDTLRDNLAKFDKQHRIVVYSRVGYHGYLAYRTLIQSGYQVANLDGGLKLLIEGGYDIPLVSVSRDGGDKEDSALSTYGMTI</sequence>
<evidence type="ECO:0000313" key="5">
    <source>
        <dbReference type="EMBL" id="KAJ5152550.1"/>
    </source>
</evidence>
<dbReference type="SUPFAM" id="SSF52821">
    <property type="entry name" value="Rhodanese/Cell cycle control phosphatase"/>
    <property type="match status" value="1"/>
</dbReference>
<dbReference type="InterPro" id="IPR036188">
    <property type="entry name" value="FAD/NAD-bd_sf"/>
</dbReference>
<organism evidence="5 6">
    <name type="scientific">Penicillium capsulatum</name>
    <dbReference type="NCBI Taxonomy" id="69766"/>
    <lineage>
        <taxon>Eukaryota</taxon>
        <taxon>Fungi</taxon>
        <taxon>Dikarya</taxon>
        <taxon>Ascomycota</taxon>
        <taxon>Pezizomycotina</taxon>
        <taxon>Eurotiomycetes</taxon>
        <taxon>Eurotiomycetidae</taxon>
        <taxon>Eurotiales</taxon>
        <taxon>Aspergillaceae</taxon>
        <taxon>Penicillium</taxon>
    </lineage>
</organism>
<dbReference type="GO" id="GO:0016491">
    <property type="term" value="F:oxidoreductase activity"/>
    <property type="evidence" value="ECO:0007669"/>
    <property type="project" value="InterPro"/>
</dbReference>